<reference evidence="9 10" key="1">
    <citation type="submission" date="2019-07" db="EMBL/GenBank/DDBJ databases">
        <title>Whole genome shotgun sequence of Microvirga aerophila NBRC 106136.</title>
        <authorList>
            <person name="Hosoyama A."/>
            <person name="Uohara A."/>
            <person name="Ohji S."/>
            <person name="Ichikawa N."/>
        </authorList>
    </citation>
    <scope>NUCLEOTIDE SEQUENCE [LARGE SCALE GENOMIC DNA]</scope>
    <source>
        <strain evidence="9 10">NBRC 106136</strain>
    </source>
</reference>
<dbReference type="PANTHER" id="PTHR21708:SF45">
    <property type="entry name" value="2-DEHYDROPANTOATE 2-REDUCTASE"/>
    <property type="match status" value="1"/>
</dbReference>
<dbReference type="GO" id="GO:0015940">
    <property type="term" value="P:pantothenate biosynthetic process"/>
    <property type="evidence" value="ECO:0007669"/>
    <property type="project" value="UniProtKB-UniPathway"/>
</dbReference>
<evidence type="ECO:0000256" key="4">
    <source>
        <dbReference type="ARBA" id="ARBA00022655"/>
    </source>
</evidence>
<evidence type="ECO:0000256" key="6">
    <source>
        <dbReference type="ARBA" id="ARBA00048793"/>
    </source>
</evidence>
<dbReference type="Gene3D" id="3.40.50.720">
    <property type="entry name" value="NAD(P)-binding Rossmann-like Domain"/>
    <property type="match status" value="1"/>
</dbReference>
<feature type="domain" description="Ketopantoate reductase C-terminal" evidence="8">
    <location>
        <begin position="197"/>
        <end position="315"/>
    </location>
</feature>
<evidence type="ECO:0000259" key="7">
    <source>
        <dbReference type="Pfam" id="PF02558"/>
    </source>
</evidence>
<dbReference type="Pfam" id="PF02558">
    <property type="entry name" value="ApbA"/>
    <property type="match status" value="1"/>
</dbReference>
<dbReference type="InterPro" id="IPR013332">
    <property type="entry name" value="KPR_N"/>
</dbReference>
<dbReference type="InterPro" id="IPR008927">
    <property type="entry name" value="6-PGluconate_DH-like_C_sf"/>
</dbReference>
<feature type="domain" description="Ketopantoate reductase N-terminal" evidence="7">
    <location>
        <begin position="3"/>
        <end position="168"/>
    </location>
</feature>
<evidence type="ECO:0000313" key="10">
    <source>
        <dbReference type="Proteomes" id="UP000321085"/>
    </source>
</evidence>
<gene>
    <name evidence="9" type="ORF">MAE02_69480</name>
</gene>
<proteinExistence type="predicted"/>
<comment type="caution">
    <text evidence="9">The sequence shown here is derived from an EMBL/GenBank/DDBJ whole genome shotgun (WGS) entry which is preliminary data.</text>
</comment>
<dbReference type="SUPFAM" id="SSF48179">
    <property type="entry name" value="6-phosphogluconate dehydrogenase C-terminal domain-like"/>
    <property type="match status" value="1"/>
</dbReference>
<evidence type="ECO:0000259" key="8">
    <source>
        <dbReference type="Pfam" id="PF08546"/>
    </source>
</evidence>
<evidence type="ECO:0000256" key="2">
    <source>
        <dbReference type="ARBA" id="ARBA00013014"/>
    </source>
</evidence>
<dbReference type="InterPro" id="IPR051402">
    <property type="entry name" value="KPR-Related"/>
</dbReference>
<sequence length="336" mass="35265">MRVAVVGVGAIGGWMAYKMALAGFEVSALARGATLAALREHGVRLRRGDEVGSCPIKASDNALALGKQDLVVLAVKGPALAAAAQAASALLGPDTIVLPAMNGVPWWFFEGLPGPFSGRRLATIDPAGQIDVALPAHHVIGCVVHAACTTSEPGVIVQRAGNGLIVGEPKGAGSARFDRVTEVLRRSGFDVEVSPRIQQAIWYKLWGNMTMNPISAITGATADRILDDPLVQAFILQVMAEASQIGDKIGCPITESGEDRNAVTRKLGAFKTSMLQDVEAGRPVELDVLLSAPREVAQWLGIETPAMDSLLGLSRLFARSRGLYLESGEDISASPA</sequence>
<dbReference type="Gene3D" id="1.10.1040.10">
    <property type="entry name" value="N-(1-d-carboxylethyl)-l-norvaline Dehydrogenase, domain 2"/>
    <property type="match status" value="1"/>
</dbReference>
<dbReference type="NCBIfam" id="NF005089">
    <property type="entry name" value="PRK06522.1-4"/>
    <property type="match status" value="1"/>
</dbReference>
<dbReference type="UniPathway" id="UPA00028">
    <property type="reaction ID" value="UER00004"/>
</dbReference>
<dbReference type="OrthoDB" id="9796561at2"/>
<dbReference type="Proteomes" id="UP000321085">
    <property type="component" value="Unassembled WGS sequence"/>
</dbReference>
<protein>
    <recommendedName>
        <fullName evidence="3">2-dehydropantoate 2-reductase</fullName>
        <ecNumber evidence="2">1.1.1.169</ecNumber>
    </recommendedName>
    <alternativeName>
        <fullName evidence="5">Ketopantoate reductase</fullName>
    </alternativeName>
</protein>
<keyword evidence="10" id="KW-1185">Reference proteome</keyword>
<dbReference type="GO" id="GO:0005737">
    <property type="term" value="C:cytoplasm"/>
    <property type="evidence" value="ECO:0007669"/>
    <property type="project" value="TreeGrafter"/>
</dbReference>
<dbReference type="PANTHER" id="PTHR21708">
    <property type="entry name" value="PROBABLE 2-DEHYDROPANTOATE 2-REDUCTASE"/>
    <property type="match status" value="1"/>
</dbReference>
<dbReference type="InterPro" id="IPR013752">
    <property type="entry name" value="KPA_reductase"/>
</dbReference>
<evidence type="ECO:0000313" key="9">
    <source>
        <dbReference type="EMBL" id="GEO19252.1"/>
    </source>
</evidence>
<keyword evidence="4" id="KW-0566">Pantothenate biosynthesis</keyword>
<dbReference type="Pfam" id="PF08546">
    <property type="entry name" value="ApbA_C"/>
    <property type="match status" value="1"/>
</dbReference>
<dbReference type="FunFam" id="1.10.1040.10:FF:000017">
    <property type="entry name" value="2-dehydropantoate 2-reductase"/>
    <property type="match status" value="1"/>
</dbReference>
<organism evidence="9 10">
    <name type="scientific">Microvirga aerophila</name>
    <dbReference type="NCBI Taxonomy" id="670291"/>
    <lineage>
        <taxon>Bacteria</taxon>
        <taxon>Pseudomonadati</taxon>
        <taxon>Pseudomonadota</taxon>
        <taxon>Alphaproteobacteria</taxon>
        <taxon>Hyphomicrobiales</taxon>
        <taxon>Methylobacteriaceae</taxon>
        <taxon>Microvirga</taxon>
    </lineage>
</organism>
<dbReference type="EC" id="1.1.1.169" evidence="2"/>
<dbReference type="GO" id="GO:0008677">
    <property type="term" value="F:2-dehydropantoate 2-reductase activity"/>
    <property type="evidence" value="ECO:0007669"/>
    <property type="project" value="UniProtKB-EC"/>
</dbReference>
<accession>A0A512C4U4</accession>
<name>A0A512C4U4_9HYPH</name>
<evidence type="ECO:0000256" key="3">
    <source>
        <dbReference type="ARBA" id="ARBA00019465"/>
    </source>
</evidence>
<dbReference type="EMBL" id="BJYU01000379">
    <property type="protein sequence ID" value="GEO19252.1"/>
    <property type="molecule type" value="Genomic_DNA"/>
</dbReference>
<comment type="pathway">
    <text evidence="1">Cofactor biosynthesis; (R)-pantothenate biosynthesis; (R)-pantoate from 3-methyl-2-oxobutanoate: step 2/2.</text>
</comment>
<evidence type="ECO:0000256" key="1">
    <source>
        <dbReference type="ARBA" id="ARBA00004994"/>
    </source>
</evidence>
<dbReference type="InterPro" id="IPR013328">
    <property type="entry name" value="6PGD_dom2"/>
</dbReference>
<dbReference type="RefSeq" id="WP_114189172.1">
    <property type="nucleotide sequence ID" value="NZ_BJYU01000379.1"/>
</dbReference>
<dbReference type="InterPro" id="IPR036291">
    <property type="entry name" value="NAD(P)-bd_dom_sf"/>
</dbReference>
<comment type="catalytic activity">
    <reaction evidence="6">
        <text>(R)-pantoate + NADP(+) = 2-dehydropantoate + NADPH + H(+)</text>
        <dbReference type="Rhea" id="RHEA:16233"/>
        <dbReference type="ChEBI" id="CHEBI:11561"/>
        <dbReference type="ChEBI" id="CHEBI:15378"/>
        <dbReference type="ChEBI" id="CHEBI:15980"/>
        <dbReference type="ChEBI" id="CHEBI:57783"/>
        <dbReference type="ChEBI" id="CHEBI:58349"/>
        <dbReference type="EC" id="1.1.1.169"/>
    </reaction>
</comment>
<evidence type="ECO:0000256" key="5">
    <source>
        <dbReference type="ARBA" id="ARBA00032024"/>
    </source>
</evidence>
<dbReference type="SUPFAM" id="SSF51735">
    <property type="entry name" value="NAD(P)-binding Rossmann-fold domains"/>
    <property type="match status" value="1"/>
</dbReference>
<dbReference type="AlphaFoldDB" id="A0A512C4U4"/>